<keyword evidence="2" id="KW-1185">Reference proteome</keyword>
<evidence type="ECO:0000313" key="2">
    <source>
        <dbReference type="Proteomes" id="UP000595566"/>
    </source>
</evidence>
<evidence type="ECO:0000313" key="1">
    <source>
        <dbReference type="EMBL" id="QQO91911.1"/>
    </source>
</evidence>
<proteinExistence type="predicted"/>
<organism evidence="1 2">
    <name type="scientific">Flavobacterium phage vB_FspM_immuto_2-6A</name>
    <dbReference type="NCBI Taxonomy" id="2801477"/>
    <lineage>
        <taxon>Viruses</taxon>
        <taxon>Duplodnaviria</taxon>
        <taxon>Heunggongvirae</taxon>
        <taxon>Uroviricota</taxon>
        <taxon>Caudoviricetes</taxon>
        <taxon>Immutovirus</taxon>
        <taxon>Immutovirus immuto</taxon>
    </lineage>
</organism>
<sequence length="246" mass="27821">MEQKQKFPTEMVELPSKGLLYPKDSPLASGKIEMKYMTAREEDILTNQNYIQQGVVIDKLLQSLIVTPITYGDLLLGDKNAILVASRILGYGKDYEFEYKGRKEVIDLSELKPKEVDYKALKLGKNEFAYTMLSSGTNITFKLLTHTDEQLIDQEVKGLKKLSKDASPELSTRLKRIITSVEGDSTIKTIRDFVDNFLLARDSRAFREHIRQVQPDVDLRFFPEDGPDGGVDIPIGVSFLWPDAGV</sequence>
<protein>
    <submittedName>
        <fullName evidence="1">Baseplate hub subunit</fullName>
    </submittedName>
</protein>
<dbReference type="EMBL" id="MW353175">
    <property type="protein sequence ID" value="QQO91911.1"/>
    <property type="molecule type" value="Genomic_DNA"/>
</dbReference>
<accession>A0A7T8ERR2</accession>
<reference evidence="1 2" key="1">
    <citation type="submission" date="2020-12" db="EMBL/GenBank/DDBJ databases">
        <title>Dynamics of Baltic Sea phages driven by environmental changes.</title>
        <authorList>
            <person name="Hoetzinger M."/>
            <person name="Nilsson E."/>
            <person name="Holmfeldt K."/>
        </authorList>
    </citation>
    <scope>NUCLEOTIDE SEQUENCE [LARGE SCALE GENOMIC DNA]</scope>
</reference>
<dbReference type="Proteomes" id="UP000595566">
    <property type="component" value="Segment"/>
</dbReference>
<gene>
    <name evidence="1" type="ORF">immuto26A_232</name>
</gene>
<name>A0A7T8ERR2_9CAUD</name>